<sequence>MAVNFLGYEEYLQDLEFNIIGPEAFYNKCLYLRKTESKYILRFHGIDINLTPVLYETMFELMENPNKLHRIVIDYSGNGAASDTARKRIERIRKAFLKAGITENIIVQINGKYKINLDVISEKYIITSVK</sequence>
<evidence type="ECO:0000313" key="2">
    <source>
        <dbReference type="Proteomes" id="UP000886748"/>
    </source>
</evidence>
<dbReference type="AlphaFoldDB" id="A0A9D1N200"/>
<evidence type="ECO:0000313" key="1">
    <source>
        <dbReference type="EMBL" id="HIU93380.1"/>
    </source>
</evidence>
<organism evidence="1 2">
    <name type="scientific">Candidatus Limenecus avicola</name>
    <dbReference type="NCBI Taxonomy" id="2840847"/>
    <lineage>
        <taxon>Bacteria</taxon>
        <taxon>Bacillati</taxon>
        <taxon>Bacillota</taxon>
        <taxon>Clostridia</taxon>
        <taxon>Eubacteriales</taxon>
        <taxon>Clostridiaceae</taxon>
        <taxon>Clostridiaceae incertae sedis</taxon>
        <taxon>Candidatus Limenecus</taxon>
    </lineage>
</organism>
<gene>
    <name evidence="1" type="ORF">IAD26_09660</name>
</gene>
<name>A0A9D1N200_9CLOT</name>
<proteinExistence type="predicted"/>
<reference evidence="1" key="2">
    <citation type="journal article" date="2021" name="PeerJ">
        <title>Extensive microbial diversity within the chicken gut microbiome revealed by metagenomics and culture.</title>
        <authorList>
            <person name="Gilroy R."/>
            <person name="Ravi A."/>
            <person name="Getino M."/>
            <person name="Pursley I."/>
            <person name="Horton D.L."/>
            <person name="Alikhan N.F."/>
            <person name="Baker D."/>
            <person name="Gharbi K."/>
            <person name="Hall N."/>
            <person name="Watson M."/>
            <person name="Adriaenssens E.M."/>
            <person name="Foster-Nyarko E."/>
            <person name="Jarju S."/>
            <person name="Secka A."/>
            <person name="Antonio M."/>
            <person name="Oren A."/>
            <person name="Chaudhuri R.R."/>
            <person name="La Ragione R."/>
            <person name="Hildebrand F."/>
            <person name="Pallen M.J."/>
        </authorList>
    </citation>
    <scope>NUCLEOTIDE SEQUENCE</scope>
    <source>
        <strain evidence="1">CHK154-7741</strain>
    </source>
</reference>
<comment type="caution">
    <text evidence="1">The sequence shown here is derived from an EMBL/GenBank/DDBJ whole genome shotgun (WGS) entry which is preliminary data.</text>
</comment>
<dbReference type="EMBL" id="DVOD01000070">
    <property type="protein sequence ID" value="HIU93380.1"/>
    <property type="molecule type" value="Genomic_DNA"/>
</dbReference>
<protein>
    <submittedName>
        <fullName evidence="1">Uncharacterized protein</fullName>
    </submittedName>
</protein>
<dbReference type="Proteomes" id="UP000886748">
    <property type="component" value="Unassembled WGS sequence"/>
</dbReference>
<accession>A0A9D1N200</accession>
<reference evidence="1" key="1">
    <citation type="submission" date="2020-10" db="EMBL/GenBank/DDBJ databases">
        <authorList>
            <person name="Gilroy R."/>
        </authorList>
    </citation>
    <scope>NUCLEOTIDE SEQUENCE</scope>
    <source>
        <strain evidence="1">CHK154-7741</strain>
    </source>
</reference>